<evidence type="ECO:0000313" key="2">
    <source>
        <dbReference type="EMBL" id="QLQ33160.1"/>
    </source>
</evidence>
<reference evidence="2" key="1">
    <citation type="submission" date="2020-06" db="EMBL/GenBank/DDBJ databases">
        <title>Analysis procedures for assessing recovery of high quality, complete, closed genomes from Nanopore long read metagenome sequencing.</title>
        <authorList>
            <person name="Bessarab I."/>
            <person name="Arumugam K."/>
            <person name="Haryono M."/>
            <person name="Liu X."/>
            <person name="Roy S."/>
            <person name="Zuniga-Montanez R.E."/>
            <person name="Qiu G."/>
            <person name="Drautz-Moses D.I."/>
            <person name="Law Y.Y."/>
            <person name="Wuertz S."/>
            <person name="Lauro F.M."/>
            <person name="Huson D.H."/>
            <person name="Williams R.B."/>
        </authorList>
    </citation>
    <scope>NUCLEOTIDE SEQUENCE [LARGE SCALE GENOMIC DNA]</scope>
    <source>
        <strain evidence="2">SSD2</strain>
    </source>
</reference>
<feature type="compositionally biased region" description="Polar residues" evidence="1">
    <location>
        <begin position="33"/>
        <end position="45"/>
    </location>
</feature>
<keyword evidence="3" id="KW-1185">Reference proteome</keyword>
<accession>A0A7L6AVG8</accession>
<sequence>MARKSIPTMTAEMALAVPQVVAHRLTRMALAGTTPSVRDQKNSNAWGGKSLGVL</sequence>
<dbReference type="EMBL" id="CP059265">
    <property type="protein sequence ID" value="QLQ33160.1"/>
    <property type="molecule type" value="Genomic_DNA"/>
</dbReference>
<dbReference type="AlphaFoldDB" id="A0A7L6AVG8"/>
<protein>
    <submittedName>
        <fullName evidence="2">Uncharacterized protein</fullName>
    </submittedName>
</protein>
<name>A0A7L6AVG8_9GAMM</name>
<dbReference type="KEGG" id="this:HZT40_17955"/>
<gene>
    <name evidence="2" type="ORF">HZT40_17955</name>
</gene>
<dbReference type="Proteomes" id="UP000510621">
    <property type="component" value="Chromosome"/>
</dbReference>
<proteinExistence type="predicted"/>
<organism evidence="2 3">
    <name type="scientific">Candidatus Thiothrix singaporensis</name>
    <dbReference type="NCBI Taxonomy" id="2799669"/>
    <lineage>
        <taxon>Bacteria</taxon>
        <taxon>Pseudomonadati</taxon>
        <taxon>Pseudomonadota</taxon>
        <taxon>Gammaproteobacteria</taxon>
        <taxon>Thiotrichales</taxon>
        <taxon>Thiotrichaceae</taxon>
        <taxon>Thiothrix</taxon>
    </lineage>
</organism>
<evidence type="ECO:0000313" key="3">
    <source>
        <dbReference type="Proteomes" id="UP000510621"/>
    </source>
</evidence>
<feature type="region of interest" description="Disordered" evidence="1">
    <location>
        <begin position="33"/>
        <end position="54"/>
    </location>
</feature>
<evidence type="ECO:0000256" key="1">
    <source>
        <dbReference type="SAM" id="MobiDB-lite"/>
    </source>
</evidence>